<sequence length="215" mass="24264">MNRDLKTQNIFITKEDVVKIGDFGISKVMDTVAKKQGAQSVVGTPYYISPEICEGKTYNEKSDVWALGCIFYEMACLQKPFDGSNVPAMVNKIVSGQYEPLRGNYSNEFRLILKDLLQKDPNSRPTCTSLLERLDVLLMRYDDRRPQADWGDGYSSCSTSAGSNNLVRKKLRIRSVLYTFDPIKLSLSPIDLPVKVKIKQVAISDTHRLVLTSEK</sequence>
<protein>
    <submittedName>
        <fullName evidence="5">Protein kinase domain-containing protein</fullName>
    </submittedName>
</protein>
<dbReference type="InterPro" id="IPR051997">
    <property type="entry name" value="STK_NEK"/>
</dbReference>
<evidence type="ECO:0000256" key="2">
    <source>
        <dbReference type="ARBA" id="ARBA00022840"/>
    </source>
</evidence>
<reference evidence="5" key="1">
    <citation type="submission" date="2022-11" db="UniProtKB">
        <authorList>
            <consortium name="WormBaseParasite"/>
        </authorList>
    </citation>
    <scope>IDENTIFICATION</scope>
</reference>
<evidence type="ECO:0000256" key="1">
    <source>
        <dbReference type="ARBA" id="ARBA00022741"/>
    </source>
</evidence>
<accession>A0A915IG77</accession>
<dbReference type="AlphaFoldDB" id="A0A915IG77"/>
<dbReference type="Gene3D" id="1.10.510.10">
    <property type="entry name" value="Transferase(Phosphotransferase) domain 1"/>
    <property type="match status" value="1"/>
</dbReference>
<keyword evidence="4" id="KW-1185">Reference proteome</keyword>
<keyword evidence="1" id="KW-0547">Nucleotide-binding</keyword>
<dbReference type="PANTHER" id="PTHR44535">
    <property type="entry name" value="PROTEIN CBG16200"/>
    <property type="match status" value="1"/>
</dbReference>
<dbReference type="GO" id="GO:0004672">
    <property type="term" value="F:protein kinase activity"/>
    <property type="evidence" value="ECO:0007669"/>
    <property type="project" value="InterPro"/>
</dbReference>
<dbReference type="PROSITE" id="PS50011">
    <property type="entry name" value="PROTEIN_KINASE_DOM"/>
    <property type="match status" value="1"/>
</dbReference>
<dbReference type="OMA" id="MACLQKP"/>
<feature type="domain" description="Protein kinase" evidence="3">
    <location>
        <begin position="1"/>
        <end position="138"/>
    </location>
</feature>
<evidence type="ECO:0000259" key="3">
    <source>
        <dbReference type="PROSITE" id="PS50011"/>
    </source>
</evidence>
<dbReference type="InterPro" id="IPR000719">
    <property type="entry name" value="Prot_kinase_dom"/>
</dbReference>
<dbReference type="InterPro" id="IPR011009">
    <property type="entry name" value="Kinase-like_dom_sf"/>
</dbReference>
<proteinExistence type="predicted"/>
<dbReference type="GO" id="GO:0005524">
    <property type="term" value="F:ATP binding"/>
    <property type="evidence" value="ECO:0007669"/>
    <property type="project" value="UniProtKB-KW"/>
</dbReference>
<dbReference type="SUPFAM" id="SSF56112">
    <property type="entry name" value="Protein kinase-like (PK-like)"/>
    <property type="match status" value="1"/>
</dbReference>
<dbReference type="PANTHER" id="PTHR44535:SF5">
    <property type="entry name" value="PROTEIN KINASE DOMAIN-CONTAINING PROTEIN"/>
    <property type="match status" value="1"/>
</dbReference>
<keyword evidence="2" id="KW-0067">ATP-binding</keyword>
<dbReference type="Proteomes" id="UP000887565">
    <property type="component" value="Unplaced"/>
</dbReference>
<name>A0A915IG77_ROMCU</name>
<dbReference type="Pfam" id="PF00069">
    <property type="entry name" value="Pkinase"/>
    <property type="match status" value="1"/>
</dbReference>
<evidence type="ECO:0000313" key="5">
    <source>
        <dbReference type="WBParaSite" id="nRc.2.0.1.t12908-RA"/>
    </source>
</evidence>
<dbReference type="WBParaSite" id="nRc.2.0.1.t12908-RA">
    <property type="protein sequence ID" value="nRc.2.0.1.t12908-RA"/>
    <property type="gene ID" value="nRc.2.0.1.g12908"/>
</dbReference>
<dbReference type="SMART" id="SM00220">
    <property type="entry name" value="S_TKc"/>
    <property type="match status" value="1"/>
</dbReference>
<evidence type="ECO:0000313" key="4">
    <source>
        <dbReference type="Proteomes" id="UP000887565"/>
    </source>
</evidence>
<organism evidence="4 5">
    <name type="scientific">Romanomermis culicivorax</name>
    <name type="common">Nematode worm</name>
    <dbReference type="NCBI Taxonomy" id="13658"/>
    <lineage>
        <taxon>Eukaryota</taxon>
        <taxon>Metazoa</taxon>
        <taxon>Ecdysozoa</taxon>
        <taxon>Nematoda</taxon>
        <taxon>Enoplea</taxon>
        <taxon>Dorylaimia</taxon>
        <taxon>Mermithida</taxon>
        <taxon>Mermithoidea</taxon>
        <taxon>Mermithidae</taxon>
        <taxon>Romanomermis</taxon>
    </lineage>
</organism>